<name>A0ABR6MCZ5_MICEC</name>
<dbReference type="Pfam" id="PF07291">
    <property type="entry name" value="MauE"/>
    <property type="match status" value="1"/>
</dbReference>
<keyword evidence="2 5" id="KW-0812">Transmembrane</keyword>
<keyword evidence="8" id="KW-1185">Reference proteome</keyword>
<gene>
    <name evidence="7" type="ORF">FHU28_003091</name>
</gene>
<evidence type="ECO:0000259" key="6">
    <source>
        <dbReference type="Pfam" id="PF07291"/>
    </source>
</evidence>
<reference evidence="7 8" key="1">
    <citation type="submission" date="2020-08" db="EMBL/GenBank/DDBJ databases">
        <title>Sequencing the genomes of 1000 actinobacteria strains.</title>
        <authorList>
            <person name="Klenk H.-P."/>
        </authorList>
    </citation>
    <scope>NUCLEOTIDE SEQUENCE [LARGE SCALE GENOMIC DNA]</scope>
    <source>
        <strain evidence="7 8">DSM 43036</strain>
    </source>
</reference>
<dbReference type="Proteomes" id="UP000618986">
    <property type="component" value="Unassembled WGS sequence"/>
</dbReference>
<evidence type="ECO:0000313" key="8">
    <source>
        <dbReference type="Proteomes" id="UP000618986"/>
    </source>
</evidence>
<keyword evidence="4 5" id="KW-0472">Membrane</keyword>
<dbReference type="InterPro" id="IPR009908">
    <property type="entry name" value="Methylamine_util_MauE"/>
</dbReference>
<dbReference type="RefSeq" id="WP_184684819.1">
    <property type="nucleotide sequence ID" value="NZ_JACHJC010000001.1"/>
</dbReference>
<accession>A0ABR6MCZ5</accession>
<feature type="transmembrane region" description="Helical" evidence="5">
    <location>
        <begin position="6"/>
        <end position="26"/>
    </location>
</feature>
<feature type="domain" description="Methylamine utilisation protein MauE" evidence="6">
    <location>
        <begin position="7"/>
        <end position="134"/>
    </location>
</feature>
<evidence type="ECO:0000313" key="7">
    <source>
        <dbReference type="EMBL" id="MBB5113252.1"/>
    </source>
</evidence>
<comment type="subcellular location">
    <subcellularLocation>
        <location evidence="1">Membrane</location>
        <topology evidence="1">Multi-pass membrane protein</topology>
    </subcellularLocation>
</comment>
<feature type="transmembrane region" description="Helical" evidence="5">
    <location>
        <begin position="148"/>
        <end position="168"/>
    </location>
</feature>
<feature type="transmembrane region" description="Helical" evidence="5">
    <location>
        <begin position="124"/>
        <end position="142"/>
    </location>
</feature>
<proteinExistence type="predicted"/>
<keyword evidence="3 5" id="KW-1133">Transmembrane helix</keyword>
<evidence type="ECO:0000256" key="5">
    <source>
        <dbReference type="SAM" id="Phobius"/>
    </source>
</evidence>
<organism evidence="7 8">
    <name type="scientific">Micromonospora echinospora</name>
    <name type="common">Micromonospora purpurea</name>
    <dbReference type="NCBI Taxonomy" id="1877"/>
    <lineage>
        <taxon>Bacteria</taxon>
        <taxon>Bacillati</taxon>
        <taxon>Actinomycetota</taxon>
        <taxon>Actinomycetes</taxon>
        <taxon>Micromonosporales</taxon>
        <taxon>Micromonosporaceae</taxon>
        <taxon>Micromonospora</taxon>
    </lineage>
</organism>
<dbReference type="GeneID" id="300293659"/>
<sequence length="179" mass="18405">MTTTLLYLSWICRGTLALVFAVSVTAKTRGAPAFAWFRHATRTLTGLQDRRADVLAVLIVAGETAVAAGSVPARTAPWAAATAIVLLSLFSWRLARMPDAGPVVACGCFGSAATTRRVGLVRNALLLVVAAVGAGSTLGVAGTEGTDLAGVLVCLVAAVLLAAFLVRLNDITSLFPARL</sequence>
<evidence type="ECO:0000256" key="2">
    <source>
        <dbReference type="ARBA" id="ARBA00022692"/>
    </source>
</evidence>
<protein>
    <recommendedName>
        <fullName evidence="6">Methylamine utilisation protein MauE domain-containing protein</fullName>
    </recommendedName>
</protein>
<evidence type="ECO:0000256" key="4">
    <source>
        <dbReference type="ARBA" id="ARBA00023136"/>
    </source>
</evidence>
<dbReference type="EMBL" id="JACHJC010000001">
    <property type="protein sequence ID" value="MBB5113252.1"/>
    <property type="molecule type" value="Genomic_DNA"/>
</dbReference>
<comment type="caution">
    <text evidence="7">The sequence shown here is derived from an EMBL/GenBank/DDBJ whole genome shotgun (WGS) entry which is preliminary data.</text>
</comment>
<evidence type="ECO:0000256" key="3">
    <source>
        <dbReference type="ARBA" id="ARBA00022989"/>
    </source>
</evidence>
<evidence type="ECO:0000256" key="1">
    <source>
        <dbReference type="ARBA" id="ARBA00004141"/>
    </source>
</evidence>